<dbReference type="Gene3D" id="2.20.70.10">
    <property type="match status" value="1"/>
</dbReference>
<dbReference type="SUPFAM" id="SSF51045">
    <property type="entry name" value="WW domain"/>
    <property type="match status" value="1"/>
</dbReference>
<dbReference type="SMART" id="SM00441">
    <property type="entry name" value="FF"/>
    <property type="match status" value="1"/>
</dbReference>
<keyword evidence="5" id="KW-1185">Reference proteome</keyword>
<dbReference type="GO" id="GO:0003712">
    <property type="term" value="F:transcription coregulator activity"/>
    <property type="evidence" value="ECO:0007669"/>
    <property type="project" value="TreeGrafter"/>
</dbReference>
<evidence type="ECO:0000259" key="3">
    <source>
        <dbReference type="PROSITE" id="PS50020"/>
    </source>
</evidence>
<dbReference type="Pfam" id="PF01846">
    <property type="entry name" value="FF"/>
    <property type="match status" value="1"/>
</dbReference>
<feature type="compositionally biased region" description="Acidic residues" evidence="2">
    <location>
        <begin position="173"/>
        <end position="189"/>
    </location>
</feature>
<accession>A0A1E3NVI0</accession>
<name>A0A1E3NVI0_WICAA</name>
<dbReference type="STRING" id="683960.A0A1E3NVI0"/>
<dbReference type="InterPro" id="IPR045148">
    <property type="entry name" value="TCRG1-like"/>
</dbReference>
<dbReference type="Proteomes" id="UP000094112">
    <property type="component" value="Unassembled WGS sequence"/>
</dbReference>
<dbReference type="GO" id="GO:0005634">
    <property type="term" value="C:nucleus"/>
    <property type="evidence" value="ECO:0007669"/>
    <property type="project" value="TreeGrafter"/>
</dbReference>
<dbReference type="AlphaFoldDB" id="A0A1E3NVI0"/>
<keyword evidence="1" id="KW-0677">Repeat</keyword>
<dbReference type="PANTHER" id="PTHR15377:SF3">
    <property type="entry name" value="WW DOMAIN-CONTAINING PROTEIN"/>
    <property type="match status" value="1"/>
</dbReference>
<dbReference type="PROSITE" id="PS50020">
    <property type="entry name" value="WW_DOMAIN_2"/>
    <property type="match status" value="1"/>
</dbReference>
<dbReference type="InterPro" id="IPR036517">
    <property type="entry name" value="FF_domain_sf"/>
</dbReference>
<reference evidence="4 5" key="1">
    <citation type="journal article" date="2016" name="Proc. Natl. Acad. Sci. U.S.A.">
        <title>Comparative genomics of biotechnologically important yeasts.</title>
        <authorList>
            <person name="Riley R."/>
            <person name="Haridas S."/>
            <person name="Wolfe K.H."/>
            <person name="Lopes M.R."/>
            <person name="Hittinger C.T."/>
            <person name="Goeker M."/>
            <person name="Salamov A.A."/>
            <person name="Wisecaver J.H."/>
            <person name="Long T.M."/>
            <person name="Calvey C.H."/>
            <person name="Aerts A.L."/>
            <person name="Barry K.W."/>
            <person name="Choi C."/>
            <person name="Clum A."/>
            <person name="Coughlan A.Y."/>
            <person name="Deshpande S."/>
            <person name="Douglass A.P."/>
            <person name="Hanson S.J."/>
            <person name="Klenk H.-P."/>
            <person name="LaButti K.M."/>
            <person name="Lapidus A."/>
            <person name="Lindquist E.A."/>
            <person name="Lipzen A.M."/>
            <person name="Meier-Kolthoff J.P."/>
            <person name="Ohm R.A."/>
            <person name="Otillar R.P."/>
            <person name="Pangilinan J.L."/>
            <person name="Peng Y."/>
            <person name="Rokas A."/>
            <person name="Rosa C.A."/>
            <person name="Scheuner C."/>
            <person name="Sibirny A.A."/>
            <person name="Slot J.C."/>
            <person name="Stielow J.B."/>
            <person name="Sun H."/>
            <person name="Kurtzman C.P."/>
            <person name="Blackwell M."/>
            <person name="Grigoriev I.V."/>
            <person name="Jeffries T.W."/>
        </authorList>
    </citation>
    <scope>NUCLEOTIDE SEQUENCE [LARGE SCALE GENOMIC DNA]</scope>
    <source>
        <strain evidence="5">ATCC 58044 / CBS 1984 / NCYC 433 / NRRL Y-366-8</strain>
    </source>
</reference>
<gene>
    <name evidence="4" type="ORF">WICANDRAFT_71461</name>
</gene>
<sequence length="472" mass="54562">MDAERGSGKLDNKQHDSRPKNQGANAKQKSHKGQKYVPDKRQKVEDIIRPTFKIDLAGTDWVLVFTNKGTHFFYNKTTKESHWRVEDAELNNSMKEIEKDNLLLLIAKSRGLKLDDDVEEKLQHELKAKEEFVEEPGQDDNDLIKNLVGGREDSTDQVVMKSTTPLVSGYSSSDDDSDEDEEKANEDEGEKGQQINVDPKDNSIDDINQIERITNDEETPLEDGESSEEENAFDLADLEGLSSDEEEKTSTQDSELLFLQLLQESSLNPYSPWELESLKIINDSRFHEIDSNKERKRIYDQWASAAVQQKEINALAQETAEEAEAEEEPLVEYIKFLETKELERLYVDFKKKWKKQLKKLKLGDKDKEKIYKEYIIYNKKSEDEKAGIFKSFLLGAKIFKKNVQEASDLSILQQFDDNKVKELDFNSAYKALHQLETQLNVSDSLKYNTKYYIVEIRKRISLLVEVAKLYTT</sequence>
<dbReference type="EMBL" id="KV454216">
    <property type="protein sequence ID" value="ODQ56702.1"/>
    <property type="molecule type" value="Genomic_DNA"/>
</dbReference>
<dbReference type="Gene3D" id="1.10.10.440">
    <property type="entry name" value="FF domain"/>
    <property type="match status" value="1"/>
</dbReference>
<feature type="region of interest" description="Disordered" evidence="2">
    <location>
        <begin position="1"/>
        <end position="41"/>
    </location>
</feature>
<dbReference type="CDD" id="cd00201">
    <property type="entry name" value="WW"/>
    <property type="match status" value="1"/>
</dbReference>
<feature type="domain" description="WW" evidence="3">
    <location>
        <begin position="61"/>
        <end position="88"/>
    </location>
</feature>
<dbReference type="SUPFAM" id="SSF81698">
    <property type="entry name" value="FF domain"/>
    <property type="match status" value="1"/>
</dbReference>
<dbReference type="PANTHER" id="PTHR15377">
    <property type="entry name" value="TRANSCRIPTION ELONGATION REGULATOR 1"/>
    <property type="match status" value="1"/>
</dbReference>
<dbReference type="InterPro" id="IPR036020">
    <property type="entry name" value="WW_dom_sf"/>
</dbReference>
<dbReference type="InterPro" id="IPR001202">
    <property type="entry name" value="WW_dom"/>
</dbReference>
<dbReference type="RefSeq" id="XP_019035909.1">
    <property type="nucleotide sequence ID" value="XM_019184247.1"/>
</dbReference>
<evidence type="ECO:0000256" key="1">
    <source>
        <dbReference type="ARBA" id="ARBA00022737"/>
    </source>
</evidence>
<dbReference type="InterPro" id="IPR002713">
    <property type="entry name" value="FF_domain"/>
</dbReference>
<dbReference type="GeneID" id="30201493"/>
<organism evidence="4 5">
    <name type="scientific">Wickerhamomyces anomalus (strain ATCC 58044 / CBS 1984 / NCYC 433 / NRRL Y-366-8)</name>
    <name type="common">Yeast</name>
    <name type="synonym">Hansenula anomala</name>
    <dbReference type="NCBI Taxonomy" id="683960"/>
    <lineage>
        <taxon>Eukaryota</taxon>
        <taxon>Fungi</taxon>
        <taxon>Dikarya</taxon>
        <taxon>Ascomycota</taxon>
        <taxon>Saccharomycotina</taxon>
        <taxon>Saccharomycetes</taxon>
        <taxon>Phaffomycetales</taxon>
        <taxon>Wickerhamomycetaceae</taxon>
        <taxon>Wickerhamomyces</taxon>
    </lineage>
</organism>
<evidence type="ECO:0000313" key="4">
    <source>
        <dbReference type="EMBL" id="ODQ56702.1"/>
    </source>
</evidence>
<feature type="compositionally biased region" description="Acidic residues" evidence="2">
    <location>
        <begin position="216"/>
        <end position="232"/>
    </location>
</feature>
<evidence type="ECO:0000256" key="2">
    <source>
        <dbReference type="SAM" id="MobiDB-lite"/>
    </source>
</evidence>
<feature type="region of interest" description="Disordered" evidence="2">
    <location>
        <begin position="132"/>
        <end position="250"/>
    </location>
</feature>
<proteinExistence type="predicted"/>
<protein>
    <recommendedName>
        <fullName evidence="3">WW domain-containing protein</fullName>
    </recommendedName>
</protein>
<dbReference type="GO" id="GO:0070063">
    <property type="term" value="F:RNA polymerase binding"/>
    <property type="evidence" value="ECO:0007669"/>
    <property type="project" value="InterPro"/>
</dbReference>
<dbReference type="OrthoDB" id="410044at2759"/>
<feature type="compositionally biased region" description="Basic and acidic residues" evidence="2">
    <location>
        <begin position="1"/>
        <end position="19"/>
    </location>
</feature>
<feature type="compositionally biased region" description="Polar residues" evidence="2">
    <location>
        <begin position="156"/>
        <end position="170"/>
    </location>
</feature>
<evidence type="ECO:0000313" key="5">
    <source>
        <dbReference type="Proteomes" id="UP000094112"/>
    </source>
</evidence>
<feature type="compositionally biased region" description="Acidic residues" evidence="2">
    <location>
        <begin position="132"/>
        <end position="141"/>
    </location>
</feature>